<reference evidence="10" key="1">
    <citation type="journal article" date="2015" name="MBio">
        <title>Genome-Resolved Metagenomic Analysis Reveals Roles for Candidate Phyla and Other Microbial Community Members in Biogeochemical Transformations in Oil Reservoirs.</title>
        <authorList>
            <person name="Hu P."/>
            <person name="Tom L."/>
            <person name="Singh A."/>
            <person name="Thomas B.C."/>
            <person name="Baker B.J."/>
            <person name="Piceno Y.M."/>
            <person name="Andersen G.L."/>
            <person name="Banfield J.F."/>
        </authorList>
    </citation>
    <scope>NUCLEOTIDE SEQUENCE [LARGE SCALE GENOMIC DNA]</scope>
</reference>
<dbReference type="PANTHER" id="PTHR30193:SF37">
    <property type="entry name" value="INNER MEMBRANE ABC TRANSPORTER PERMEASE PROTEIN YCJO"/>
    <property type="match status" value="1"/>
</dbReference>
<accession>A0A117M2N6</accession>
<organism evidence="9 10">
    <name type="scientific">Mesotoga prima</name>
    <dbReference type="NCBI Taxonomy" id="1184387"/>
    <lineage>
        <taxon>Bacteria</taxon>
        <taxon>Thermotogati</taxon>
        <taxon>Thermotogota</taxon>
        <taxon>Thermotogae</taxon>
        <taxon>Kosmotogales</taxon>
        <taxon>Kosmotogaceae</taxon>
        <taxon>Mesotoga</taxon>
    </lineage>
</organism>
<dbReference type="InterPro" id="IPR035906">
    <property type="entry name" value="MetI-like_sf"/>
</dbReference>
<evidence type="ECO:0000259" key="8">
    <source>
        <dbReference type="PROSITE" id="PS50928"/>
    </source>
</evidence>
<dbReference type="PROSITE" id="PS50928">
    <property type="entry name" value="ABC_TM1"/>
    <property type="match status" value="1"/>
</dbReference>
<keyword evidence="9" id="KW-0762">Sugar transport</keyword>
<keyword evidence="6 7" id="KW-0472">Membrane</keyword>
<name>A0A117M2N6_9BACT</name>
<dbReference type="Proteomes" id="UP000054092">
    <property type="component" value="Unassembled WGS sequence"/>
</dbReference>
<feature type="transmembrane region" description="Helical" evidence="7">
    <location>
        <begin position="7"/>
        <end position="28"/>
    </location>
</feature>
<evidence type="ECO:0000256" key="3">
    <source>
        <dbReference type="ARBA" id="ARBA00022475"/>
    </source>
</evidence>
<dbReference type="PANTHER" id="PTHR30193">
    <property type="entry name" value="ABC TRANSPORTER PERMEASE PROTEIN"/>
    <property type="match status" value="1"/>
</dbReference>
<dbReference type="PATRIC" id="fig|1184387.3.peg.1008"/>
<protein>
    <submittedName>
        <fullName evidence="9">Permease component of ABC-type sugar transporter</fullName>
    </submittedName>
</protein>
<dbReference type="AlphaFoldDB" id="A0A117M2N6"/>
<feature type="transmembrane region" description="Helical" evidence="7">
    <location>
        <begin position="267"/>
        <end position="290"/>
    </location>
</feature>
<dbReference type="SUPFAM" id="SSF160964">
    <property type="entry name" value="MalF N-terminal region-like"/>
    <property type="match status" value="1"/>
</dbReference>
<gene>
    <name evidence="9" type="ORF">XD94_0650</name>
</gene>
<evidence type="ECO:0000256" key="7">
    <source>
        <dbReference type="RuleBase" id="RU363032"/>
    </source>
</evidence>
<keyword evidence="5 7" id="KW-1133">Transmembrane helix</keyword>
<dbReference type="SUPFAM" id="SSF161098">
    <property type="entry name" value="MetI-like"/>
    <property type="match status" value="1"/>
</dbReference>
<comment type="similarity">
    <text evidence="7">Belongs to the binding-protein-dependent transport system permease family.</text>
</comment>
<feature type="transmembrane region" description="Helical" evidence="7">
    <location>
        <begin position="108"/>
        <end position="129"/>
    </location>
</feature>
<dbReference type="InterPro" id="IPR000515">
    <property type="entry name" value="MetI-like"/>
</dbReference>
<dbReference type="InterPro" id="IPR051393">
    <property type="entry name" value="ABC_transporter_permease"/>
</dbReference>
<feature type="transmembrane region" description="Helical" evidence="7">
    <location>
        <begin position="212"/>
        <end position="232"/>
    </location>
</feature>
<evidence type="ECO:0000256" key="6">
    <source>
        <dbReference type="ARBA" id="ARBA00023136"/>
    </source>
</evidence>
<dbReference type="GO" id="GO:0055085">
    <property type="term" value="P:transmembrane transport"/>
    <property type="evidence" value="ECO:0007669"/>
    <property type="project" value="InterPro"/>
</dbReference>
<keyword evidence="3" id="KW-1003">Cell membrane</keyword>
<evidence type="ECO:0000313" key="10">
    <source>
        <dbReference type="Proteomes" id="UP000054092"/>
    </source>
</evidence>
<evidence type="ECO:0000256" key="4">
    <source>
        <dbReference type="ARBA" id="ARBA00022692"/>
    </source>
</evidence>
<keyword evidence="4 7" id="KW-0812">Transmembrane</keyword>
<evidence type="ECO:0000256" key="2">
    <source>
        <dbReference type="ARBA" id="ARBA00022448"/>
    </source>
</evidence>
<feature type="domain" description="ABC transmembrane type-1" evidence="8">
    <location>
        <begin position="71"/>
        <end position="286"/>
    </location>
</feature>
<evidence type="ECO:0000256" key="5">
    <source>
        <dbReference type="ARBA" id="ARBA00022989"/>
    </source>
</evidence>
<feature type="transmembrane region" description="Helical" evidence="7">
    <location>
        <begin position="66"/>
        <end position="96"/>
    </location>
</feature>
<comment type="subcellular location">
    <subcellularLocation>
        <location evidence="1 7">Cell membrane</location>
        <topology evidence="1 7">Multi-pass membrane protein</topology>
    </subcellularLocation>
</comment>
<proteinExistence type="inferred from homology"/>
<sequence length="298" mass="33831">MNTKKAVPYLLLLPHAVFFGIFFIFPLFKSLYMSFTEWGLFQGMIRYVGLDNYARLFDFGGYRSQYFWSAIWVTVQFVLYSVPVLVSVSLALALILNNRKLKMKSFHLTAFFLPTALSVTVVAVIWRWILNVHSGLLNYLLGFFGIEKIPWLTDLPWVWGAMIIATVWWTVGWNTVIFLGGLSKIPEPLYDSAKVDGANAFRRFLNVTLPGLKQVMMFVVITQVLAGFGLFAQPQLMTGGGPGRATIPIMLHIYGEAFNPSRPRMGYATAMSLITGVIIVSVTFIQYFLFTRKSKEER</sequence>
<dbReference type="CDD" id="cd06261">
    <property type="entry name" value="TM_PBP2"/>
    <property type="match status" value="1"/>
</dbReference>
<dbReference type="Gene3D" id="1.10.3720.10">
    <property type="entry name" value="MetI-like"/>
    <property type="match status" value="1"/>
</dbReference>
<evidence type="ECO:0000313" key="9">
    <source>
        <dbReference type="EMBL" id="KUK81026.1"/>
    </source>
</evidence>
<dbReference type="GO" id="GO:0005886">
    <property type="term" value="C:plasma membrane"/>
    <property type="evidence" value="ECO:0007669"/>
    <property type="project" value="UniProtKB-SubCell"/>
</dbReference>
<dbReference type="EMBL" id="LGGP01000088">
    <property type="protein sequence ID" value="KUK81026.1"/>
    <property type="molecule type" value="Genomic_DNA"/>
</dbReference>
<dbReference type="Pfam" id="PF00528">
    <property type="entry name" value="BPD_transp_1"/>
    <property type="match status" value="1"/>
</dbReference>
<keyword evidence="2 7" id="KW-0813">Transport</keyword>
<evidence type="ECO:0000256" key="1">
    <source>
        <dbReference type="ARBA" id="ARBA00004651"/>
    </source>
</evidence>
<feature type="transmembrane region" description="Helical" evidence="7">
    <location>
        <begin position="157"/>
        <end position="182"/>
    </location>
</feature>
<comment type="caution">
    <text evidence="9">The sequence shown here is derived from an EMBL/GenBank/DDBJ whole genome shotgun (WGS) entry which is preliminary data.</text>
</comment>